<sequence>MLRIELLQNIFLISIGEGGMGNKVFGNWNYRKFSDTNNFVVGWESGKYSKCVINYWLNSDGDFGPICRSIC</sequence>
<name>A0A644TDV6_9ZZZZ</name>
<comment type="caution">
    <text evidence="1">The sequence shown here is derived from an EMBL/GenBank/DDBJ whole genome shotgun (WGS) entry which is preliminary data.</text>
</comment>
<reference evidence="1" key="1">
    <citation type="submission" date="2019-08" db="EMBL/GenBank/DDBJ databases">
        <authorList>
            <person name="Kucharzyk K."/>
            <person name="Murdoch R.W."/>
            <person name="Higgins S."/>
            <person name="Loffler F."/>
        </authorList>
    </citation>
    <scope>NUCLEOTIDE SEQUENCE</scope>
</reference>
<proteinExistence type="predicted"/>
<protein>
    <submittedName>
        <fullName evidence="1">Uncharacterized protein</fullName>
    </submittedName>
</protein>
<dbReference type="EMBL" id="VSSQ01000027">
    <property type="protein sequence ID" value="MPL65148.1"/>
    <property type="molecule type" value="Genomic_DNA"/>
</dbReference>
<accession>A0A644TDV6</accession>
<organism evidence="1">
    <name type="scientific">bioreactor metagenome</name>
    <dbReference type="NCBI Taxonomy" id="1076179"/>
    <lineage>
        <taxon>unclassified sequences</taxon>
        <taxon>metagenomes</taxon>
        <taxon>ecological metagenomes</taxon>
    </lineage>
</organism>
<gene>
    <name evidence="1" type="ORF">SDC9_10811</name>
</gene>
<evidence type="ECO:0000313" key="1">
    <source>
        <dbReference type="EMBL" id="MPL65148.1"/>
    </source>
</evidence>
<dbReference type="AlphaFoldDB" id="A0A644TDV6"/>